<feature type="non-terminal residue" evidence="1">
    <location>
        <position position="328"/>
    </location>
</feature>
<keyword evidence="2" id="KW-1185">Reference proteome</keyword>
<protein>
    <submittedName>
        <fullName evidence="1">Uncharacterized protein</fullName>
    </submittedName>
</protein>
<sequence>AGELITTKGHLSSALTVHFAEIEKGILLSWDELRARYNNEQLDMLEHASFNTEMLQTHRELLYAIKTSCAKKAVGPDGVSFDLLKAAAQESTDLILPLITKVGVSGREPLGFKGGWQVDLFKSGAVGPIGNYRGIMLGVHIAKLHHKFLRSKLVQATEMLLNEFQMGGLASKGTDMALLQVNINKRLASLARLQHTTPKAPQQRIFVDPESPQVEKDVWGPAYVDDLVSLVELEWATSWKAVAQEMATIVHEETISRGFQVNYKKGKSELMAMFVGKGTRKARQDFAEVAPQGLHIPRLGVRLALTLKYKYLGSYIDSKLCMGPEVSH</sequence>
<accession>A0ABN9X0P7</accession>
<dbReference type="Proteomes" id="UP001189429">
    <property type="component" value="Unassembled WGS sequence"/>
</dbReference>
<name>A0ABN9X0P7_9DINO</name>
<dbReference type="EMBL" id="CAUYUJ010019453">
    <property type="protein sequence ID" value="CAK0891283.1"/>
    <property type="molecule type" value="Genomic_DNA"/>
</dbReference>
<organism evidence="1 2">
    <name type="scientific">Prorocentrum cordatum</name>
    <dbReference type="NCBI Taxonomy" id="2364126"/>
    <lineage>
        <taxon>Eukaryota</taxon>
        <taxon>Sar</taxon>
        <taxon>Alveolata</taxon>
        <taxon>Dinophyceae</taxon>
        <taxon>Prorocentrales</taxon>
        <taxon>Prorocentraceae</taxon>
        <taxon>Prorocentrum</taxon>
    </lineage>
</organism>
<gene>
    <name evidence="1" type="ORF">PCOR1329_LOCUS71268</name>
</gene>
<evidence type="ECO:0000313" key="2">
    <source>
        <dbReference type="Proteomes" id="UP001189429"/>
    </source>
</evidence>
<proteinExistence type="predicted"/>
<comment type="caution">
    <text evidence="1">The sequence shown here is derived from an EMBL/GenBank/DDBJ whole genome shotgun (WGS) entry which is preliminary data.</text>
</comment>
<evidence type="ECO:0000313" key="1">
    <source>
        <dbReference type="EMBL" id="CAK0891283.1"/>
    </source>
</evidence>
<reference evidence="1" key="1">
    <citation type="submission" date="2023-10" db="EMBL/GenBank/DDBJ databases">
        <authorList>
            <person name="Chen Y."/>
            <person name="Shah S."/>
            <person name="Dougan E. K."/>
            <person name="Thang M."/>
            <person name="Chan C."/>
        </authorList>
    </citation>
    <scope>NUCLEOTIDE SEQUENCE [LARGE SCALE GENOMIC DNA]</scope>
</reference>
<feature type="non-terminal residue" evidence="1">
    <location>
        <position position="1"/>
    </location>
</feature>